<protein>
    <recommendedName>
        <fullName evidence="3">Glycosyl transferase family 1 domain-containing protein</fullName>
    </recommendedName>
</protein>
<evidence type="ECO:0000313" key="1">
    <source>
        <dbReference type="EMBL" id="QQO09823.1"/>
    </source>
</evidence>
<reference evidence="1" key="1">
    <citation type="submission" date="2021-01" db="EMBL/GenBank/DDBJ databases">
        <title>Description of Breznakiella homolactica.</title>
        <authorList>
            <person name="Song Y."/>
            <person name="Brune A."/>
        </authorList>
    </citation>
    <scope>NUCLEOTIDE SEQUENCE</scope>
    <source>
        <strain evidence="1">RmG30</strain>
    </source>
</reference>
<dbReference type="RefSeq" id="WP_215627126.1">
    <property type="nucleotide sequence ID" value="NZ_CP067089.2"/>
</dbReference>
<dbReference type="Gene3D" id="3.40.50.2000">
    <property type="entry name" value="Glycogen Phosphorylase B"/>
    <property type="match status" value="1"/>
</dbReference>
<accession>A0A7T7XP51</accession>
<name>A0A7T7XP51_9SPIR</name>
<organism evidence="1 2">
    <name type="scientific">Breznakiella homolactica</name>
    <dbReference type="NCBI Taxonomy" id="2798577"/>
    <lineage>
        <taxon>Bacteria</taxon>
        <taxon>Pseudomonadati</taxon>
        <taxon>Spirochaetota</taxon>
        <taxon>Spirochaetia</taxon>
        <taxon>Spirochaetales</taxon>
        <taxon>Breznakiellaceae</taxon>
        <taxon>Breznakiella</taxon>
    </lineage>
</organism>
<evidence type="ECO:0000313" key="2">
    <source>
        <dbReference type="Proteomes" id="UP000595917"/>
    </source>
</evidence>
<evidence type="ECO:0008006" key="3">
    <source>
        <dbReference type="Google" id="ProtNLM"/>
    </source>
</evidence>
<dbReference type="SUPFAM" id="SSF53756">
    <property type="entry name" value="UDP-Glycosyltransferase/glycogen phosphorylase"/>
    <property type="match status" value="1"/>
</dbReference>
<dbReference type="AlphaFoldDB" id="A0A7T7XP51"/>
<keyword evidence="2" id="KW-1185">Reference proteome</keyword>
<gene>
    <name evidence="1" type="ORF">JFL75_02625</name>
</gene>
<sequence>MFFEKSFHKNKNNGVYKKVLDQIDAFKNHEIDISVLNIADFLPQKKGFRKINLLLNKKEYTKNIPNSYYNCDFFYIRYWLLTFPFLNLLKKIAEKKILIILEIPTYPYDDEYRRTDLKSQIFLLIDKLIRKKIKRYVNAISTYSGDEQIFDISTIKISNGLNFSRIPMRINEIKNNEINLLIISQFSFWHGYDRILKGLEIYVRDIIINSKTIVKLHFVGDGKEYEIYKNICLESKLDQYCFFYGLKSGKDLDAIANHCDIGVCSLGAHRKKCYLSSELKSREYVAYGLPMISSVKIDFVDDKWPYLLRVPEDDSPIDIISVVNYFNKVYKNNNSEEISRIIRSYGFARCDINVAIRPVIDYLANSKN</sequence>
<dbReference type="Proteomes" id="UP000595917">
    <property type="component" value="Chromosome"/>
</dbReference>
<proteinExistence type="predicted"/>
<dbReference type="EMBL" id="CP067089">
    <property type="protein sequence ID" value="QQO09823.1"/>
    <property type="molecule type" value="Genomic_DNA"/>
</dbReference>
<dbReference type="KEGG" id="bhc:JFL75_02625"/>